<keyword evidence="3" id="KW-0809">Transit peptide</keyword>
<reference evidence="4" key="1">
    <citation type="submission" date="2023-05" db="EMBL/GenBank/DDBJ databases">
        <title>Nepenthes gracilis genome sequencing.</title>
        <authorList>
            <person name="Fukushima K."/>
        </authorList>
    </citation>
    <scope>NUCLEOTIDE SEQUENCE</scope>
    <source>
        <strain evidence="4">SING2019-196</strain>
    </source>
</reference>
<keyword evidence="5" id="KW-1185">Reference proteome</keyword>
<organism evidence="4 5">
    <name type="scientific">Nepenthes gracilis</name>
    <name type="common">Slender pitcher plant</name>
    <dbReference type="NCBI Taxonomy" id="150966"/>
    <lineage>
        <taxon>Eukaryota</taxon>
        <taxon>Viridiplantae</taxon>
        <taxon>Streptophyta</taxon>
        <taxon>Embryophyta</taxon>
        <taxon>Tracheophyta</taxon>
        <taxon>Spermatophyta</taxon>
        <taxon>Magnoliopsida</taxon>
        <taxon>eudicotyledons</taxon>
        <taxon>Gunneridae</taxon>
        <taxon>Pentapetalae</taxon>
        <taxon>Caryophyllales</taxon>
        <taxon>Nepenthaceae</taxon>
        <taxon>Nepenthes</taxon>
    </lineage>
</organism>
<dbReference type="InterPro" id="IPR003690">
    <property type="entry name" value="MTERF"/>
</dbReference>
<sequence length="277" mass="31848">MLHYLHSTARLCTISSRLRHPNALPSSPHPRFILRFRTAYREKLQYLKDLGIKYTSTNPPSHETVDQILIIINYLKQSQGFCDSEIVKLASCCPTLFSSDLDPTDISPVFEFLTADLAASSEESRGLVLLCPHILFSDVEYCLRPTLIYLKNLGLKGLNLPTNLNAHLLNTKISKLEKKVKFLRNIGFGKEQAEKVCARLPAVFGYSIENNLMPKFEYLVWGMGRSIAELEEFPQYFGFSLRKRIVPRHLHLKQRGVRISLKRMLLSGDQKFYSKWK</sequence>
<keyword evidence="2" id="KW-0805">Transcription regulation</keyword>
<dbReference type="SMART" id="SM00733">
    <property type="entry name" value="Mterf"/>
    <property type="match status" value="5"/>
</dbReference>
<dbReference type="PANTHER" id="PTHR13068:SF139">
    <property type="entry name" value="TRANSCRIPTION TERMINATION FACTOR MTEF1, CHLOROPLASTIC"/>
    <property type="match status" value="1"/>
</dbReference>
<evidence type="ECO:0000313" key="5">
    <source>
        <dbReference type="Proteomes" id="UP001279734"/>
    </source>
</evidence>
<proteinExistence type="inferred from homology"/>
<evidence type="ECO:0000256" key="3">
    <source>
        <dbReference type="ARBA" id="ARBA00022946"/>
    </source>
</evidence>
<evidence type="ECO:0000256" key="2">
    <source>
        <dbReference type="ARBA" id="ARBA00022472"/>
    </source>
</evidence>
<dbReference type="Proteomes" id="UP001279734">
    <property type="component" value="Unassembled WGS sequence"/>
</dbReference>
<dbReference type="Pfam" id="PF02536">
    <property type="entry name" value="mTERF"/>
    <property type="match status" value="1"/>
</dbReference>
<dbReference type="AlphaFoldDB" id="A0AAD3S1Q4"/>
<dbReference type="PANTHER" id="PTHR13068">
    <property type="entry name" value="CGI-12 PROTEIN-RELATED"/>
    <property type="match status" value="1"/>
</dbReference>
<dbReference type="GO" id="GO:0006353">
    <property type="term" value="P:DNA-templated transcription termination"/>
    <property type="evidence" value="ECO:0007669"/>
    <property type="project" value="UniProtKB-KW"/>
</dbReference>
<evidence type="ECO:0008006" key="6">
    <source>
        <dbReference type="Google" id="ProtNLM"/>
    </source>
</evidence>
<comment type="similarity">
    <text evidence="1">Belongs to the mTERF family.</text>
</comment>
<gene>
    <name evidence="4" type="ORF">Nepgr_004594</name>
</gene>
<dbReference type="EMBL" id="BSYO01000004">
    <property type="protein sequence ID" value="GMH02755.1"/>
    <property type="molecule type" value="Genomic_DNA"/>
</dbReference>
<evidence type="ECO:0000256" key="1">
    <source>
        <dbReference type="ARBA" id="ARBA00007692"/>
    </source>
</evidence>
<name>A0AAD3S1Q4_NEPGR</name>
<dbReference type="Gene3D" id="1.25.70.10">
    <property type="entry name" value="Transcription termination factor 3, mitochondrial"/>
    <property type="match status" value="1"/>
</dbReference>
<dbReference type="InterPro" id="IPR038538">
    <property type="entry name" value="MTERF_sf"/>
</dbReference>
<evidence type="ECO:0000313" key="4">
    <source>
        <dbReference type="EMBL" id="GMH02755.1"/>
    </source>
</evidence>
<comment type="caution">
    <text evidence="4">The sequence shown here is derived from an EMBL/GenBank/DDBJ whole genome shotgun (WGS) entry which is preliminary data.</text>
</comment>
<keyword evidence="2" id="KW-0804">Transcription</keyword>
<accession>A0AAD3S1Q4</accession>
<dbReference type="GO" id="GO:0003676">
    <property type="term" value="F:nucleic acid binding"/>
    <property type="evidence" value="ECO:0007669"/>
    <property type="project" value="InterPro"/>
</dbReference>
<protein>
    <recommendedName>
        <fullName evidence="6">Transcription termination factor MTEF1, chloroplastic</fullName>
    </recommendedName>
</protein>
<keyword evidence="2" id="KW-0806">Transcription termination</keyword>